<feature type="compositionally biased region" description="Low complexity" evidence="1">
    <location>
        <begin position="127"/>
        <end position="140"/>
    </location>
</feature>
<sequence>MASAILWPATYIPCVDDQMHHTRSKMAKVATVFAFMVLLAVIVEGRDWRFDTKRVKRGYNPGTYGNNNNNNNGGTYGRNDDQNDNFSRERLGCSEELGGGSYGSGSHELSYNKDGRPKDNRRHRSFTKASASASATATSFNENHKANL</sequence>
<organism evidence="3 4">
    <name type="scientific">Spodoptera frugiperda</name>
    <name type="common">Fall armyworm</name>
    <dbReference type="NCBI Taxonomy" id="7108"/>
    <lineage>
        <taxon>Eukaryota</taxon>
        <taxon>Metazoa</taxon>
        <taxon>Ecdysozoa</taxon>
        <taxon>Arthropoda</taxon>
        <taxon>Hexapoda</taxon>
        <taxon>Insecta</taxon>
        <taxon>Pterygota</taxon>
        <taxon>Neoptera</taxon>
        <taxon>Endopterygota</taxon>
        <taxon>Lepidoptera</taxon>
        <taxon>Glossata</taxon>
        <taxon>Ditrysia</taxon>
        <taxon>Noctuoidea</taxon>
        <taxon>Noctuidae</taxon>
        <taxon>Amphipyrinae</taxon>
        <taxon>Spodoptera</taxon>
    </lineage>
</organism>
<keyword evidence="2" id="KW-0812">Transmembrane</keyword>
<feature type="region of interest" description="Disordered" evidence="1">
    <location>
        <begin position="56"/>
        <end position="148"/>
    </location>
</feature>
<dbReference type="AlphaFoldDB" id="A0A9R0EQ20"/>
<dbReference type="RefSeq" id="XP_035450135.2">
    <property type="nucleotide sequence ID" value="XM_035594242.2"/>
</dbReference>
<feature type="transmembrane region" description="Helical" evidence="2">
    <location>
        <begin position="26"/>
        <end position="43"/>
    </location>
</feature>
<keyword evidence="2" id="KW-0472">Membrane</keyword>
<evidence type="ECO:0000256" key="2">
    <source>
        <dbReference type="SAM" id="Phobius"/>
    </source>
</evidence>
<evidence type="ECO:0000313" key="3">
    <source>
        <dbReference type="Proteomes" id="UP000829999"/>
    </source>
</evidence>
<proteinExistence type="predicted"/>
<keyword evidence="2" id="KW-1133">Transmembrane helix</keyword>
<evidence type="ECO:0000256" key="1">
    <source>
        <dbReference type="SAM" id="MobiDB-lite"/>
    </source>
</evidence>
<name>A0A9R0EQ20_SPOFR</name>
<gene>
    <name evidence="4" type="primary">LOC118276081</name>
</gene>
<protein>
    <submittedName>
        <fullName evidence="4">Insoluble matrix shell protein 4</fullName>
    </submittedName>
</protein>
<dbReference type="OrthoDB" id="7463043at2759"/>
<evidence type="ECO:0000313" key="4">
    <source>
        <dbReference type="RefSeq" id="XP_035450135.2"/>
    </source>
</evidence>
<keyword evidence="3" id="KW-1185">Reference proteome</keyword>
<feature type="compositionally biased region" description="Basic and acidic residues" evidence="1">
    <location>
        <begin position="78"/>
        <end position="93"/>
    </location>
</feature>
<dbReference type="Proteomes" id="UP000829999">
    <property type="component" value="Chromosome 15"/>
</dbReference>
<dbReference type="GeneID" id="118276081"/>
<reference evidence="4" key="1">
    <citation type="submission" date="2025-08" db="UniProtKB">
        <authorList>
            <consortium name="RefSeq"/>
        </authorList>
    </citation>
    <scope>IDENTIFICATION</scope>
    <source>
        <tissue evidence="4">Whole larval tissue</tissue>
    </source>
</reference>
<feature type="compositionally biased region" description="Low complexity" evidence="1">
    <location>
        <begin position="58"/>
        <end position="73"/>
    </location>
</feature>
<accession>A0A9R0EQ20</accession>